<keyword evidence="2" id="KW-1134">Transmembrane beta strand</keyword>
<evidence type="ECO:0000256" key="1">
    <source>
        <dbReference type="ARBA" id="ARBA00004571"/>
    </source>
</evidence>
<evidence type="ECO:0000313" key="11">
    <source>
        <dbReference type="EMBL" id="CAM09269.1"/>
    </source>
</evidence>
<reference evidence="11 12" key="1">
    <citation type="journal article" date="2000" name="Nature">
        <title>Complete DNA sequence of a serogroup A strain of Neisseria meningitidis Z2491.</title>
        <authorList>
            <person name="Parkhill J."/>
            <person name="Achtman M."/>
            <person name="James K.D."/>
            <person name="Bentley S.D."/>
            <person name="Churcher C."/>
            <person name="Klee S.R."/>
            <person name="Morelli G."/>
            <person name="Basham D."/>
            <person name="Brown D."/>
            <person name="Chillingworth T."/>
            <person name="Davies R.M."/>
            <person name="Davis P."/>
            <person name="Devlin K."/>
            <person name="Feltwell T."/>
            <person name="Hamlin N."/>
            <person name="Holroyd S."/>
            <person name="Jagels K."/>
            <person name="Leather S."/>
            <person name="Moule S."/>
            <person name="Mungall K."/>
            <person name="Quail M.A."/>
            <person name="Rajandream M.A."/>
            <person name="Rutherford K.M."/>
            <person name="Simmonds M."/>
            <person name="Skelton J."/>
            <person name="Whitehead S."/>
            <person name="Spratt B.G."/>
            <person name="Barrell B.G."/>
        </authorList>
    </citation>
    <scope>NUCLEOTIDE SEQUENCE [LARGE SCALE GENOMIC DNA]</scope>
    <source>
        <strain evidence="12">DSM 15465 / Z2491</strain>
    </source>
</reference>
<dbReference type="InterPro" id="IPR007655">
    <property type="entry name" value="Slam_C"/>
</dbReference>
<evidence type="ECO:0000259" key="9">
    <source>
        <dbReference type="Pfam" id="PF04575"/>
    </source>
</evidence>
<dbReference type="KEGG" id="nma:NMA2174"/>
<dbReference type="AlphaFoldDB" id="A0A0U1RKG4"/>
<evidence type="ECO:0000256" key="5">
    <source>
        <dbReference type="ARBA" id="ARBA00023136"/>
    </source>
</evidence>
<evidence type="ECO:0000256" key="3">
    <source>
        <dbReference type="ARBA" id="ARBA00022692"/>
    </source>
</evidence>
<feature type="signal peptide" evidence="8">
    <location>
        <begin position="1"/>
        <end position="33"/>
    </location>
</feature>
<dbReference type="HOGENOM" id="CLU_034927_1_0_4"/>
<evidence type="ECO:0000256" key="8">
    <source>
        <dbReference type="SAM" id="SignalP"/>
    </source>
</evidence>
<dbReference type="InterPro" id="IPR057556">
    <property type="entry name" value="TPR_Slam"/>
</dbReference>
<feature type="domain" description="Surface lipoprotein assembly modifier C-terminal" evidence="9">
    <location>
        <begin position="206"/>
        <end position="490"/>
    </location>
</feature>
<keyword evidence="5" id="KW-0472">Membrane</keyword>
<proteinExistence type="inferred from homology"/>
<name>A0A0U1RKG4_NEIMA</name>
<comment type="similarity">
    <text evidence="7">Belongs to the Slam family.</text>
</comment>
<keyword evidence="6" id="KW-0998">Cell outer membrane</keyword>
<comment type="subcellular location">
    <subcellularLocation>
        <location evidence="1">Cell outer membrane</location>
        <topology evidence="1">Multi-pass membrane protein</topology>
    </subcellularLocation>
</comment>
<dbReference type="EMBL" id="AL157959">
    <property type="protein sequence ID" value="CAM09269.1"/>
    <property type="molecule type" value="Genomic_DNA"/>
</dbReference>
<dbReference type="Pfam" id="PF04575">
    <property type="entry name" value="SlipAM"/>
    <property type="match status" value="1"/>
</dbReference>
<evidence type="ECO:0000313" key="12">
    <source>
        <dbReference type="Proteomes" id="UP000000626"/>
    </source>
</evidence>
<feature type="chain" id="PRO_5006714272" description="Outer membrane protein OmpU" evidence="8">
    <location>
        <begin position="34"/>
        <end position="490"/>
    </location>
</feature>
<evidence type="ECO:0000259" key="10">
    <source>
        <dbReference type="Pfam" id="PF24575"/>
    </source>
</evidence>
<evidence type="ECO:0000256" key="4">
    <source>
        <dbReference type="ARBA" id="ARBA00022729"/>
    </source>
</evidence>
<accession>A0A0U1RKG4</accession>
<dbReference type="GO" id="GO:0009279">
    <property type="term" value="C:cell outer membrane"/>
    <property type="evidence" value="ECO:0007669"/>
    <property type="project" value="UniProtKB-SubCell"/>
</dbReference>
<feature type="domain" description="Surface lipoprotein assembly modifier N-terminal TPR repeats region" evidence="10">
    <location>
        <begin position="75"/>
        <end position="177"/>
    </location>
</feature>
<dbReference type="Proteomes" id="UP000000626">
    <property type="component" value="Chromosome"/>
</dbReference>
<dbReference type="InterPro" id="IPR011990">
    <property type="entry name" value="TPR-like_helical_dom_sf"/>
</dbReference>
<evidence type="ECO:0008006" key="13">
    <source>
        <dbReference type="Google" id="ProtNLM"/>
    </source>
</evidence>
<keyword evidence="3" id="KW-0812">Transmembrane</keyword>
<dbReference type="SUPFAM" id="SSF48452">
    <property type="entry name" value="TPR-like"/>
    <property type="match status" value="1"/>
</dbReference>
<dbReference type="EnsemblBacteria" id="CAM09269">
    <property type="protein sequence ID" value="CAM09269"/>
    <property type="gene ID" value="NMA2174"/>
</dbReference>
<dbReference type="SMR" id="A0A0U1RKG4"/>
<evidence type="ECO:0000256" key="7">
    <source>
        <dbReference type="ARBA" id="ARBA00023609"/>
    </source>
</evidence>
<dbReference type="Gene3D" id="1.25.40.10">
    <property type="entry name" value="Tetratricopeptide repeat domain"/>
    <property type="match status" value="1"/>
</dbReference>
<keyword evidence="4 8" id="KW-0732">Signal</keyword>
<evidence type="ECO:0000256" key="6">
    <source>
        <dbReference type="ARBA" id="ARBA00023237"/>
    </source>
</evidence>
<protein>
    <recommendedName>
        <fullName evidence="13">Outer membrane protein OmpU</fullName>
    </recommendedName>
</protein>
<dbReference type="Pfam" id="PF24575">
    <property type="entry name" value="TPR_Slam"/>
    <property type="match status" value="1"/>
</dbReference>
<organism evidence="11 12">
    <name type="scientific">Neisseria meningitidis serogroup A / serotype 4A (strain DSM 15465 / Z2491)</name>
    <dbReference type="NCBI Taxonomy" id="122587"/>
    <lineage>
        <taxon>Bacteria</taxon>
        <taxon>Pseudomonadati</taxon>
        <taxon>Pseudomonadota</taxon>
        <taxon>Betaproteobacteria</taxon>
        <taxon>Neisseriales</taxon>
        <taxon>Neisseriaceae</taxon>
        <taxon>Neisseria</taxon>
    </lineage>
</organism>
<sequence length="490" mass="56496">MIMVIFYFCGKTFMPARNRWMLLLPLLASAAYAEETPREPDLRSRPEFRLHEAEVKPIDREKVPGQVREKGKVLQIDGETLLKNPELLSRAMYSAVVSNNIAGIRVILPIYLQQAQQDKMLALYAQGILAQADGRVKEAISHYRELIVAQPDAPAVRMRLAAALFENRQNEAAADQFDRLKAENLPPQLMEQVELYRKALRERDAWKVNGGFSVTREHNINQAPKRQQYGKWTFPKQVDGTAVNYRLGAEKKWSLKNGWYTTAGGDVSGRVYPGNKKFNDMTAGVSGGIGFADRRKDAGLAVFHERRTYGNDAYSYTNGARLYFNRWQTPKWQTLSSAEWGRLKNTRRARSDNTHLQISNSLVFYRNARQYWMGGLDFYRERNPADRGDNFNRYGLRFAWGQEWGGSGLSSLLRLGAAKRHYEKPGFFSGFKGERRRDKELNTSLSLWHRALHFKGITPRLTLSHRETRSNDVFNEYEKNRAFVEFNKTF</sequence>
<evidence type="ECO:0000256" key="2">
    <source>
        <dbReference type="ARBA" id="ARBA00022452"/>
    </source>
</evidence>
<gene>
    <name evidence="11" type="ordered locus">NMA2174</name>
</gene>